<comment type="caution">
    <text evidence="1">The sequence shown here is derived from an EMBL/GenBank/DDBJ whole genome shotgun (WGS) entry which is preliminary data.</text>
</comment>
<dbReference type="PANTHER" id="PTHR33116:SF66">
    <property type="entry name" value="REVERSE TRANSCRIPTASE ZINC-BINDING DOMAIN-CONTAINING PROTEIN"/>
    <property type="match status" value="1"/>
</dbReference>
<accession>A0AAN8TUL9</accession>
<reference evidence="1 2" key="1">
    <citation type="submission" date="2024-02" db="EMBL/GenBank/DDBJ databases">
        <title>de novo genome assembly of Solanum bulbocastanum strain 11H21.</title>
        <authorList>
            <person name="Hosaka A.J."/>
        </authorList>
    </citation>
    <scope>NUCLEOTIDE SEQUENCE [LARGE SCALE GENOMIC DNA]</scope>
    <source>
        <tissue evidence="1">Young leaves</tissue>
    </source>
</reference>
<name>A0AAN8TUL9_SOLBU</name>
<sequence length="169" mass="19300">MNLNDKEEVVHMLGFTLGGLPFRYLGVPLSTKKLTIPQCVTLLEMITKRVRCWSARMLSHAGRLQLIKSVIFGMQSYWAQIFVLPTKIVKLVEAVCRSFLWTGTGEFSRKAREGVSTRFSWTECNKPSVMEKSCNIKAIVGHNFKGGHLVDQMHYCYVKNKNIEQMITP</sequence>
<evidence type="ECO:0000313" key="1">
    <source>
        <dbReference type="EMBL" id="KAK6791822.1"/>
    </source>
</evidence>
<keyword evidence="2" id="KW-1185">Reference proteome</keyword>
<dbReference type="PANTHER" id="PTHR33116">
    <property type="entry name" value="REVERSE TRANSCRIPTASE ZINC-BINDING DOMAIN-CONTAINING PROTEIN-RELATED-RELATED"/>
    <property type="match status" value="1"/>
</dbReference>
<dbReference type="EMBL" id="JBANQN010000004">
    <property type="protein sequence ID" value="KAK6791822.1"/>
    <property type="molecule type" value="Genomic_DNA"/>
</dbReference>
<evidence type="ECO:0000313" key="2">
    <source>
        <dbReference type="Proteomes" id="UP001371456"/>
    </source>
</evidence>
<gene>
    <name evidence="1" type="ORF">RDI58_010903</name>
</gene>
<proteinExistence type="predicted"/>
<organism evidence="1 2">
    <name type="scientific">Solanum bulbocastanum</name>
    <name type="common">Wild potato</name>
    <dbReference type="NCBI Taxonomy" id="147425"/>
    <lineage>
        <taxon>Eukaryota</taxon>
        <taxon>Viridiplantae</taxon>
        <taxon>Streptophyta</taxon>
        <taxon>Embryophyta</taxon>
        <taxon>Tracheophyta</taxon>
        <taxon>Spermatophyta</taxon>
        <taxon>Magnoliopsida</taxon>
        <taxon>eudicotyledons</taxon>
        <taxon>Gunneridae</taxon>
        <taxon>Pentapetalae</taxon>
        <taxon>asterids</taxon>
        <taxon>lamiids</taxon>
        <taxon>Solanales</taxon>
        <taxon>Solanaceae</taxon>
        <taxon>Solanoideae</taxon>
        <taxon>Solaneae</taxon>
        <taxon>Solanum</taxon>
    </lineage>
</organism>
<dbReference type="Proteomes" id="UP001371456">
    <property type="component" value="Unassembled WGS sequence"/>
</dbReference>
<dbReference type="AlphaFoldDB" id="A0AAN8TUL9"/>
<protein>
    <submittedName>
        <fullName evidence="1">Uncharacterized protein</fullName>
    </submittedName>
</protein>